<keyword evidence="1" id="KW-0812">Transmembrane</keyword>
<proteinExistence type="predicted"/>
<dbReference type="AlphaFoldDB" id="A0A7W4PPR3"/>
<keyword evidence="1" id="KW-0472">Membrane</keyword>
<evidence type="ECO:0000313" key="2">
    <source>
        <dbReference type="EMBL" id="MBB2202106.1"/>
    </source>
</evidence>
<dbReference type="Proteomes" id="UP000578030">
    <property type="component" value="Unassembled WGS sequence"/>
</dbReference>
<gene>
    <name evidence="2" type="ORF">HLH28_11085</name>
</gene>
<feature type="transmembrane region" description="Helical" evidence="1">
    <location>
        <begin position="211"/>
        <end position="233"/>
    </location>
</feature>
<keyword evidence="3" id="KW-1185">Reference proteome</keyword>
<accession>A0A7W4PPR3</accession>
<dbReference type="EMBL" id="JABEQM010000008">
    <property type="protein sequence ID" value="MBB2202106.1"/>
    <property type="molecule type" value="Genomic_DNA"/>
</dbReference>
<organism evidence="2 3">
    <name type="scientific">Gluconacetobacter tumulisoli</name>
    <dbReference type="NCBI Taxonomy" id="1286189"/>
    <lineage>
        <taxon>Bacteria</taxon>
        <taxon>Pseudomonadati</taxon>
        <taxon>Pseudomonadota</taxon>
        <taxon>Alphaproteobacteria</taxon>
        <taxon>Acetobacterales</taxon>
        <taxon>Acetobacteraceae</taxon>
        <taxon>Gluconacetobacter</taxon>
    </lineage>
</organism>
<feature type="transmembrane region" description="Helical" evidence="1">
    <location>
        <begin position="146"/>
        <end position="172"/>
    </location>
</feature>
<feature type="transmembrane region" description="Helical" evidence="1">
    <location>
        <begin position="184"/>
        <end position="205"/>
    </location>
</feature>
<evidence type="ECO:0008006" key="4">
    <source>
        <dbReference type="Google" id="ProtNLM"/>
    </source>
</evidence>
<protein>
    <recommendedName>
        <fullName evidence="4">Peptidase M50</fullName>
    </recommendedName>
</protein>
<feature type="transmembrane region" description="Helical" evidence="1">
    <location>
        <begin position="108"/>
        <end position="126"/>
    </location>
</feature>
<name>A0A7W4PPR3_9PROT</name>
<reference evidence="2 3" key="1">
    <citation type="submission" date="2020-04" db="EMBL/GenBank/DDBJ databases">
        <title>Description of novel Gluconacetobacter.</title>
        <authorList>
            <person name="Sombolestani A."/>
        </authorList>
    </citation>
    <scope>NUCLEOTIDE SEQUENCE [LARGE SCALE GENOMIC DNA]</scope>
    <source>
        <strain evidence="2 3">LMG 27802</strain>
    </source>
</reference>
<evidence type="ECO:0000256" key="1">
    <source>
        <dbReference type="SAM" id="Phobius"/>
    </source>
</evidence>
<feature type="transmembrane region" description="Helical" evidence="1">
    <location>
        <begin position="76"/>
        <end position="101"/>
    </location>
</feature>
<keyword evidence="1" id="KW-1133">Transmembrane helix</keyword>
<evidence type="ECO:0000313" key="3">
    <source>
        <dbReference type="Proteomes" id="UP000578030"/>
    </source>
</evidence>
<sequence>MVFFVGTIGLVLLAHAIAFFLHEYAHSFTAWALGWKPNPLALHYGRLTVANVLFQSEIDEDVNYTPIFAGHHDASAALIVLAGLFLGNACLYGLCVLLAGIARCRTRFLFWLGLMGAANVWSYAPIRTLTTHGDMAYLAQGLHLSVWVLLPIVTLPSLLISYSFFFGFLPPLWTSLFGNRATQAVFSAGMIGFLYFGFFGGAGLFGNYGPIPALVSAASWLLLLPCSIVYCLLSLPGALSTRATFHTSA</sequence>
<comment type="caution">
    <text evidence="2">The sequence shown here is derived from an EMBL/GenBank/DDBJ whole genome shotgun (WGS) entry which is preliminary data.</text>
</comment>